<dbReference type="GeneID" id="55971513"/>
<dbReference type="EMBL" id="JAANYQ010000004">
    <property type="protein sequence ID" value="KAF4124619.1"/>
    <property type="molecule type" value="Genomic_DNA"/>
</dbReference>
<comment type="caution">
    <text evidence="3">The sequence shown here is derived from an EMBL/GenBank/DDBJ whole genome shotgun (WGS) entry which is preliminary data.</text>
</comment>
<keyword evidence="1" id="KW-1133">Transmembrane helix</keyword>
<dbReference type="AlphaFoldDB" id="A0A9P4Z0Z4"/>
<feature type="domain" description="DUF7704" evidence="2">
    <location>
        <begin position="1"/>
        <end position="91"/>
    </location>
</feature>
<reference evidence="3" key="1">
    <citation type="submission" date="2020-03" db="EMBL/GenBank/DDBJ databases">
        <title>Site-based positive gene gene selection in Geosmithia morbida across the United States reveals a broad range of putative effectors and factors for local host and environmental adapation.</title>
        <authorList>
            <person name="Onufrak A."/>
            <person name="Murdoch R.W."/>
            <person name="Gazis R."/>
            <person name="Huff M."/>
            <person name="Staton M."/>
            <person name="Klingeman W."/>
            <person name="Hadziabdic D."/>
        </authorList>
    </citation>
    <scope>NUCLEOTIDE SEQUENCE</scope>
    <source>
        <strain evidence="3">1262</strain>
    </source>
</reference>
<keyword evidence="1" id="KW-0472">Membrane</keyword>
<sequence>MVAWQLGNLYLLMAFMGIAVLHSTTETSVVRAYLFVLAVGDVGHVGLTAYGMGLNKLSRPVAWNAMTIGNVAFTLFLFVMRSLYFIGCFGPDRTAPSLAEKKEKKGQ</sequence>
<evidence type="ECO:0000256" key="1">
    <source>
        <dbReference type="SAM" id="Phobius"/>
    </source>
</evidence>
<evidence type="ECO:0000313" key="4">
    <source>
        <dbReference type="Proteomes" id="UP000749293"/>
    </source>
</evidence>
<protein>
    <recommendedName>
        <fullName evidence="2">DUF7704 domain-containing protein</fullName>
    </recommendedName>
</protein>
<dbReference type="PANTHER" id="PTHR37019:SF2">
    <property type="entry name" value="EXPERA DOMAIN-CONTAINING PROTEIN"/>
    <property type="match status" value="1"/>
</dbReference>
<keyword evidence="1" id="KW-0812">Transmembrane</keyword>
<feature type="transmembrane region" description="Helical" evidence="1">
    <location>
        <begin position="6"/>
        <end position="25"/>
    </location>
</feature>
<dbReference type="RefSeq" id="XP_035323271.1">
    <property type="nucleotide sequence ID" value="XM_035467259.1"/>
</dbReference>
<gene>
    <name evidence="3" type="ORF">GMORB2_5285</name>
</gene>
<evidence type="ECO:0000313" key="3">
    <source>
        <dbReference type="EMBL" id="KAF4124619.1"/>
    </source>
</evidence>
<organism evidence="3 4">
    <name type="scientific">Geosmithia morbida</name>
    <dbReference type="NCBI Taxonomy" id="1094350"/>
    <lineage>
        <taxon>Eukaryota</taxon>
        <taxon>Fungi</taxon>
        <taxon>Dikarya</taxon>
        <taxon>Ascomycota</taxon>
        <taxon>Pezizomycotina</taxon>
        <taxon>Sordariomycetes</taxon>
        <taxon>Hypocreomycetidae</taxon>
        <taxon>Hypocreales</taxon>
        <taxon>Bionectriaceae</taxon>
        <taxon>Geosmithia</taxon>
    </lineage>
</organism>
<dbReference type="Pfam" id="PF24803">
    <property type="entry name" value="DUF7704"/>
    <property type="match status" value="1"/>
</dbReference>
<keyword evidence="4" id="KW-1185">Reference proteome</keyword>
<dbReference type="Proteomes" id="UP000749293">
    <property type="component" value="Unassembled WGS sequence"/>
</dbReference>
<dbReference type="OrthoDB" id="2937326at2759"/>
<dbReference type="InterPro" id="IPR056121">
    <property type="entry name" value="DUF7704"/>
</dbReference>
<proteinExistence type="predicted"/>
<feature type="transmembrane region" description="Helical" evidence="1">
    <location>
        <begin position="62"/>
        <end position="84"/>
    </location>
</feature>
<feature type="transmembrane region" description="Helical" evidence="1">
    <location>
        <begin position="32"/>
        <end position="50"/>
    </location>
</feature>
<evidence type="ECO:0000259" key="2">
    <source>
        <dbReference type="Pfam" id="PF24803"/>
    </source>
</evidence>
<name>A0A9P4Z0Z4_9HYPO</name>
<accession>A0A9P4Z0Z4</accession>
<dbReference type="PANTHER" id="PTHR37019">
    <property type="entry name" value="CHROMOSOME 1, WHOLE GENOME SHOTGUN SEQUENCE"/>
    <property type="match status" value="1"/>
</dbReference>